<sequence length="189" mass="21070">MPKKGILLQLIVVSPTSDSFGSITIVVPLLFTFWNLHRVIQFATGTPKTTDAAIDKIKYQVSQGDVKPKKGKLVKLEEFTLGEGAFFHYVCGGVTYTVTVESRVENAETQSYVPRLIEAANRKDSEINAVNTTLLLKRFGMNPSSNKKPRQAPALIVFSGESEASIWKTYWNVMRFPAKRACDEPLLDD</sequence>
<keyword evidence="2" id="KW-1185">Reference proteome</keyword>
<proteinExistence type="predicted"/>
<name>A0AAD5TCU3_9FUNG</name>
<dbReference type="Proteomes" id="UP001212152">
    <property type="component" value="Unassembled WGS sequence"/>
</dbReference>
<dbReference type="AlphaFoldDB" id="A0AAD5TCU3"/>
<comment type="caution">
    <text evidence="1">The sequence shown here is derived from an EMBL/GenBank/DDBJ whole genome shotgun (WGS) entry which is preliminary data.</text>
</comment>
<protein>
    <submittedName>
        <fullName evidence="1">Uncharacterized protein</fullName>
    </submittedName>
</protein>
<evidence type="ECO:0000313" key="1">
    <source>
        <dbReference type="EMBL" id="KAJ3170926.1"/>
    </source>
</evidence>
<evidence type="ECO:0000313" key="2">
    <source>
        <dbReference type="Proteomes" id="UP001212152"/>
    </source>
</evidence>
<organism evidence="1 2">
    <name type="scientific">Geranomyces variabilis</name>
    <dbReference type="NCBI Taxonomy" id="109894"/>
    <lineage>
        <taxon>Eukaryota</taxon>
        <taxon>Fungi</taxon>
        <taxon>Fungi incertae sedis</taxon>
        <taxon>Chytridiomycota</taxon>
        <taxon>Chytridiomycota incertae sedis</taxon>
        <taxon>Chytridiomycetes</taxon>
        <taxon>Spizellomycetales</taxon>
        <taxon>Powellomycetaceae</taxon>
        <taxon>Geranomyces</taxon>
    </lineage>
</organism>
<reference evidence="1" key="1">
    <citation type="submission" date="2020-05" db="EMBL/GenBank/DDBJ databases">
        <title>Phylogenomic resolution of chytrid fungi.</title>
        <authorList>
            <person name="Stajich J.E."/>
            <person name="Amses K."/>
            <person name="Simmons R."/>
            <person name="Seto K."/>
            <person name="Myers J."/>
            <person name="Bonds A."/>
            <person name="Quandt C.A."/>
            <person name="Barry K."/>
            <person name="Liu P."/>
            <person name="Grigoriev I."/>
            <person name="Longcore J.E."/>
            <person name="James T.Y."/>
        </authorList>
    </citation>
    <scope>NUCLEOTIDE SEQUENCE</scope>
    <source>
        <strain evidence="1">JEL0379</strain>
    </source>
</reference>
<accession>A0AAD5TCU3</accession>
<gene>
    <name evidence="1" type="ORF">HDU87_008628</name>
</gene>
<dbReference type="EMBL" id="JADGJQ010000090">
    <property type="protein sequence ID" value="KAJ3170926.1"/>
    <property type="molecule type" value="Genomic_DNA"/>
</dbReference>